<organism evidence="2 3">
    <name type="scientific">Corynebacterium casei LMG S-19264</name>
    <dbReference type="NCBI Taxonomy" id="1285583"/>
    <lineage>
        <taxon>Bacteria</taxon>
        <taxon>Bacillati</taxon>
        <taxon>Actinomycetota</taxon>
        <taxon>Actinomycetes</taxon>
        <taxon>Mycobacteriales</taxon>
        <taxon>Corynebacteriaceae</taxon>
        <taxon>Corynebacterium</taxon>
    </lineage>
</organism>
<feature type="transmembrane region" description="Helical" evidence="1">
    <location>
        <begin position="37"/>
        <end position="60"/>
    </location>
</feature>
<evidence type="ECO:0008006" key="4">
    <source>
        <dbReference type="Google" id="ProtNLM"/>
    </source>
</evidence>
<evidence type="ECO:0000313" key="2">
    <source>
        <dbReference type="EMBL" id="AHI21017.1"/>
    </source>
</evidence>
<evidence type="ECO:0000313" key="3">
    <source>
        <dbReference type="Proteomes" id="UP000019226"/>
    </source>
</evidence>
<evidence type="ECO:0000256" key="1">
    <source>
        <dbReference type="SAM" id="Phobius"/>
    </source>
</evidence>
<reference evidence="3" key="1">
    <citation type="submission" date="2013-02" db="EMBL/GenBank/DDBJ databases">
        <title>The complete genome sequence of Corynebacterium casei LMG S-19264 (=DSM 44701).</title>
        <authorList>
            <person name="Ruckert C."/>
            <person name="Albersmeier A."/>
            <person name="Kalinowski J."/>
        </authorList>
    </citation>
    <scope>NUCLEOTIDE SEQUENCE [LARGE SCALE GENOMIC DNA]</scope>
    <source>
        <strain evidence="3">LMG S-19264</strain>
    </source>
</reference>
<dbReference type="RefSeq" id="WP_025388134.1">
    <property type="nucleotide sequence ID" value="NZ_CP004350.1"/>
</dbReference>
<keyword evidence="3" id="KW-1185">Reference proteome</keyword>
<keyword evidence="1" id="KW-0472">Membrane</keyword>
<gene>
    <name evidence="2" type="ORF">CCASEI_12335</name>
</gene>
<keyword evidence="1" id="KW-1133">Transmembrane helix</keyword>
<feature type="transmembrane region" description="Helical" evidence="1">
    <location>
        <begin position="72"/>
        <end position="94"/>
    </location>
</feature>
<keyword evidence="1" id="KW-0812">Transmembrane</keyword>
<protein>
    <recommendedName>
        <fullName evidence="4">EamA domain-containing protein</fullName>
    </recommendedName>
</protein>
<sequence length="200" mass="21064">MSRYKTITIVAAVPTFGYALGHFTTTAMLSGEANSLLFLRNTVGLVVGSGILWASMSVWAGRVAGPRLWRSILAGTVIIFAMLAIHYAFGLLIGVFDDQIFSSNALWMYGSFISGPTFGLIGGLSHKFPWLLLIVPLGLIAEPFVINSIPARVFSPGPPSGPAGSPAPSSSHSALSLPFICGKLSSNLKPQVPMTGPAMK</sequence>
<dbReference type="EMBL" id="CP004350">
    <property type="protein sequence ID" value="AHI21017.1"/>
    <property type="molecule type" value="Genomic_DNA"/>
</dbReference>
<feature type="transmembrane region" description="Helical" evidence="1">
    <location>
        <begin position="106"/>
        <end position="124"/>
    </location>
</feature>
<proteinExistence type="predicted"/>
<dbReference type="Proteomes" id="UP000019226">
    <property type="component" value="Chromosome"/>
</dbReference>
<feature type="transmembrane region" description="Helical" evidence="1">
    <location>
        <begin position="131"/>
        <end position="149"/>
    </location>
</feature>
<name>A0ABN4CF96_9CORY</name>
<dbReference type="GeneID" id="82878568"/>
<accession>A0ABN4CF96</accession>